<keyword evidence="3 9" id="KW-0732">Signal</keyword>
<proteinExistence type="predicted"/>
<dbReference type="Gene3D" id="1.10.530.10">
    <property type="match status" value="2"/>
</dbReference>
<sequence length="496" mass="54501">MRFGALAISSLFLSHVLLCSCLSTSRKGGGGVGDIISKAMFKKMLPHANTADCKANGFYTYEAFIAAAKSYPAFARTGSDEIRKREVAAFLGQTSFQTAGAPEDPPADPSYFWGYCYNKEAAFWFWMTPQPPKPSCHDVIVGKWNGDGDGYPPGYGEITNIIDHGECGIGADIRVRDRVGYYQRYCDMLGVGPGSAKQGEKQPATAVCPISQWRFGGAPNDYCLKKNGCRCNCDKGDTAAGGCHKLGSILTREMFEDMLPYRNDTRCPAAGFYTYEAFVAAAMSYPAFATTGDGATRMREVAAFFGQTSHETTGGPGWNAPGGPYAWGYCYNKEIKPKSDYCDRRIKQFPCALHISFSRNYNYGRFGASIGQQKQLLENPDLLLTDAALSFRSALWFWMTPQGIKPSCHDVIVGAWMPSASDEAVGRLPGYGLITNIINGGQCGRGRNTSGEDRIGFYKRYCDMFGVSYGDYLDCYNQRNFGKVFVDDMSLKMKSI</sequence>
<keyword evidence="4" id="KW-0378">Hydrolase</keyword>
<dbReference type="PROSITE" id="PS51257">
    <property type="entry name" value="PROKAR_LIPOPROTEIN"/>
    <property type="match status" value="1"/>
</dbReference>
<evidence type="ECO:0000256" key="4">
    <source>
        <dbReference type="ARBA" id="ARBA00022801"/>
    </source>
</evidence>
<evidence type="ECO:0000313" key="12">
    <source>
        <dbReference type="EMBL" id="KAE8716841.1"/>
    </source>
</evidence>
<dbReference type="CDD" id="cd00325">
    <property type="entry name" value="chitinase_GH19"/>
    <property type="match status" value="2"/>
</dbReference>
<dbReference type="GO" id="GO:0050832">
    <property type="term" value="P:defense response to fungus"/>
    <property type="evidence" value="ECO:0007669"/>
    <property type="project" value="TreeGrafter"/>
</dbReference>
<dbReference type="GO" id="GO:0006032">
    <property type="term" value="P:chitin catabolic process"/>
    <property type="evidence" value="ECO:0007669"/>
    <property type="project" value="InterPro"/>
</dbReference>
<evidence type="ECO:0000256" key="9">
    <source>
        <dbReference type="SAM" id="SignalP"/>
    </source>
</evidence>
<accession>A0A6A3BLU1</accession>
<evidence type="ECO:0000256" key="1">
    <source>
        <dbReference type="ARBA" id="ARBA00000822"/>
    </source>
</evidence>
<reference evidence="12" key="1">
    <citation type="submission" date="2019-09" db="EMBL/GenBank/DDBJ databases">
        <title>Draft genome information of white flower Hibiscus syriacus.</title>
        <authorList>
            <person name="Kim Y.-M."/>
        </authorList>
    </citation>
    <scope>NUCLEOTIDE SEQUENCE [LARGE SCALE GENOMIC DNA]</scope>
    <source>
        <strain evidence="12">YM2019G1</strain>
    </source>
</reference>
<name>A0A6A3BLU1_HIBSY</name>
<feature type="chain" id="PRO_5025440903" description="chitinase" evidence="9">
    <location>
        <begin position="22"/>
        <end position="496"/>
    </location>
</feature>
<evidence type="ECO:0000256" key="5">
    <source>
        <dbReference type="ARBA" id="ARBA00023024"/>
    </source>
</evidence>
<evidence type="ECO:0000259" key="11">
    <source>
        <dbReference type="PROSITE" id="PS00774"/>
    </source>
</evidence>
<dbReference type="FunFam" id="1.10.530.10:FF:000005">
    <property type="entry name" value="Basic endochitinase"/>
    <property type="match status" value="1"/>
</dbReference>
<gene>
    <name evidence="12" type="ORF">F3Y22_tig00110108pilonHSYRG00003</name>
</gene>
<feature type="domain" description="Glycoside hydrolase family 19 catalytic" evidence="11">
    <location>
        <begin position="389"/>
        <end position="399"/>
    </location>
</feature>
<keyword evidence="8" id="KW-0624">Polysaccharide degradation</keyword>
<feature type="domain" description="Glycoside hydrolase family 19 catalytic" evidence="10">
    <location>
        <begin position="53"/>
        <end position="75"/>
    </location>
</feature>
<dbReference type="Pfam" id="PF00182">
    <property type="entry name" value="Glyco_hydro_19"/>
    <property type="match status" value="2"/>
</dbReference>
<feature type="signal peptide" evidence="9">
    <location>
        <begin position="1"/>
        <end position="21"/>
    </location>
</feature>
<feature type="domain" description="Glycoside hydrolase family 19 catalytic" evidence="10">
    <location>
        <begin position="267"/>
        <end position="289"/>
    </location>
</feature>
<evidence type="ECO:0000256" key="8">
    <source>
        <dbReference type="ARBA" id="ARBA00023326"/>
    </source>
</evidence>
<keyword evidence="7" id="KW-0326">Glycosidase</keyword>
<dbReference type="InterPro" id="IPR000726">
    <property type="entry name" value="Glyco_hydro_19_cat"/>
</dbReference>
<organism evidence="12 13">
    <name type="scientific">Hibiscus syriacus</name>
    <name type="common">Rose of Sharon</name>
    <dbReference type="NCBI Taxonomy" id="106335"/>
    <lineage>
        <taxon>Eukaryota</taxon>
        <taxon>Viridiplantae</taxon>
        <taxon>Streptophyta</taxon>
        <taxon>Embryophyta</taxon>
        <taxon>Tracheophyta</taxon>
        <taxon>Spermatophyta</taxon>
        <taxon>Magnoliopsida</taxon>
        <taxon>eudicotyledons</taxon>
        <taxon>Gunneridae</taxon>
        <taxon>Pentapetalae</taxon>
        <taxon>rosids</taxon>
        <taxon>malvids</taxon>
        <taxon>Malvales</taxon>
        <taxon>Malvaceae</taxon>
        <taxon>Malvoideae</taxon>
        <taxon>Hibiscus</taxon>
    </lineage>
</organism>
<dbReference type="InterPro" id="IPR023346">
    <property type="entry name" value="Lysozyme-like_dom_sf"/>
</dbReference>
<evidence type="ECO:0000256" key="6">
    <source>
        <dbReference type="ARBA" id="ARBA00023277"/>
    </source>
</evidence>
<dbReference type="GO" id="GO:0004568">
    <property type="term" value="F:chitinase activity"/>
    <property type="evidence" value="ECO:0007669"/>
    <property type="project" value="InterPro"/>
</dbReference>
<dbReference type="Gene3D" id="3.30.20.10">
    <property type="entry name" value="Endochitinase, domain 2"/>
    <property type="match status" value="1"/>
</dbReference>
<comment type="caution">
    <text evidence="12">The sequence shown here is derived from an EMBL/GenBank/DDBJ whole genome shotgun (WGS) entry which is preliminary data.</text>
</comment>
<evidence type="ECO:0000259" key="10">
    <source>
        <dbReference type="PROSITE" id="PS00773"/>
    </source>
</evidence>
<dbReference type="SUPFAM" id="SSF53955">
    <property type="entry name" value="Lysozyme-like"/>
    <property type="match status" value="2"/>
</dbReference>
<dbReference type="EMBL" id="VEPZ02000841">
    <property type="protein sequence ID" value="KAE8716841.1"/>
    <property type="molecule type" value="Genomic_DNA"/>
</dbReference>
<keyword evidence="13" id="KW-1185">Reference proteome</keyword>
<evidence type="ECO:0000256" key="3">
    <source>
        <dbReference type="ARBA" id="ARBA00022729"/>
    </source>
</evidence>
<evidence type="ECO:0000256" key="7">
    <source>
        <dbReference type="ARBA" id="ARBA00023295"/>
    </source>
</evidence>
<dbReference type="AlphaFoldDB" id="A0A6A3BLU1"/>
<dbReference type="EC" id="3.2.1.14" evidence="2"/>
<evidence type="ECO:0000313" key="13">
    <source>
        <dbReference type="Proteomes" id="UP000436088"/>
    </source>
</evidence>
<keyword evidence="6" id="KW-0119">Carbohydrate metabolism</keyword>
<evidence type="ECO:0000256" key="2">
    <source>
        <dbReference type="ARBA" id="ARBA00012729"/>
    </source>
</evidence>
<dbReference type="Proteomes" id="UP000436088">
    <property type="component" value="Unassembled WGS sequence"/>
</dbReference>
<keyword evidence="5" id="KW-0146">Chitin degradation</keyword>
<dbReference type="PROSITE" id="PS00774">
    <property type="entry name" value="CHITINASE_19_2"/>
    <property type="match status" value="1"/>
</dbReference>
<protein>
    <recommendedName>
        <fullName evidence="2">chitinase</fullName>
        <ecNumber evidence="2">3.2.1.14</ecNumber>
    </recommendedName>
</protein>
<comment type="catalytic activity">
    <reaction evidence="1">
        <text>Random endo-hydrolysis of N-acetyl-beta-D-glucosaminide (1-&gt;4)-beta-linkages in chitin and chitodextrins.</text>
        <dbReference type="EC" id="3.2.1.14"/>
    </reaction>
</comment>
<dbReference type="GO" id="GO:0016998">
    <property type="term" value="P:cell wall macromolecule catabolic process"/>
    <property type="evidence" value="ECO:0007669"/>
    <property type="project" value="InterPro"/>
</dbReference>
<dbReference type="PANTHER" id="PTHR22595:SF171">
    <property type="entry name" value="BASIC ENDOCHITINASE B"/>
    <property type="match status" value="1"/>
</dbReference>
<dbReference type="PANTHER" id="PTHR22595">
    <property type="entry name" value="CHITINASE-RELATED"/>
    <property type="match status" value="1"/>
</dbReference>
<dbReference type="PROSITE" id="PS00773">
    <property type="entry name" value="CHITINASE_19_1"/>
    <property type="match status" value="2"/>
</dbReference>